<dbReference type="SUPFAM" id="SSF56801">
    <property type="entry name" value="Acetyl-CoA synthetase-like"/>
    <property type="match status" value="1"/>
</dbReference>
<protein>
    <submittedName>
        <fullName evidence="5">AMP-binding protein</fullName>
    </submittedName>
</protein>
<accession>A0ABP9PY33</accession>
<dbReference type="InterPro" id="IPR025110">
    <property type="entry name" value="AMP-bd_C"/>
</dbReference>
<dbReference type="Pfam" id="PF00501">
    <property type="entry name" value="AMP-binding"/>
    <property type="match status" value="1"/>
</dbReference>
<dbReference type="InterPro" id="IPR042099">
    <property type="entry name" value="ANL_N_sf"/>
</dbReference>
<evidence type="ECO:0000313" key="6">
    <source>
        <dbReference type="Proteomes" id="UP001500192"/>
    </source>
</evidence>
<dbReference type="EMBL" id="BAABIB010000018">
    <property type="protein sequence ID" value="GAA5153998.1"/>
    <property type="molecule type" value="Genomic_DNA"/>
</dbReference>
<dbReference type="Gene3D" id="3.40.50.12780">
    <property type="entry name" value="N-terminal domain of ligase-like"/>
    <property type="match status" value="1"/>
</dbReference>
<feature type="domain" description="AMP-binding enzyme C-terminal" evidence="4">
    <location>
        <begin position="408"/>
        <end position="481"/>
    </location>
</feature>
<evidence type="ECO:0000256" key="2">
    <source>
        <dbReference type="ARBA" id="ARBA00022598"/>
    </source>
</evidence>
<dbReference type="InterPro" id="IPR000873">
    <property type="entry name" value="AMP-dep_synth/lig_dom"/>
</dbReference>
<sequence length="499" mass="54435">MDVAELRRLLAASPAEPFVRTMARLAEEDPDFVSIVCEGDSITRREFERRSNRLARAYAGRGAGFGDYVAIALPNGIEFYLAFFAALKIGAVPLPLSYRLPVVERQAIIDLAKAALLVGVVEGEHPGYPALPAGFEPDASVSDEPLPEVVSPAWKAPTSGGSTGRPKIIRAGSGAEGSPAINRLLYRYTPEDVQAVVAPLYHNSALGMSVGGLLLGQRLVVAKKFDAEDVLRLIGEHGVTWLMLVPTMMHRMYRLIEAGGRYDLSSIRVLLHLAAKCPEWLKEQWLELLGPEKVLEIYGGTESISITLITGEEWLAHRGSVGRPWIGDMKVLDPDGEELPPGEVGEIYMKGADGMGPSYSYVGAEARTIDGWQTLGDLGWQDEDGYLYISDRRVDMIVSGGANIYPAEVENAIDQHPAVLSSVVVGLPDDDLGQRAHAIVQAEPGTTVREVLDFLAGRLVRYKIPRSVEFTDQPLRDDSGKVRRGKVRDAAIERMKTRA</sequence>
<keyword evidence="6" id="KW-1185">Reference proteome</keyword>
<evidence type="ECO:0000313" key="5">
    <source>
        <dbReference type="EMBL" id="GAA5153998.1"/>
    </source>
</evidence>
<evidence type="ECO:0000259" key="3">
    <source>
        <dbReference type="Pfam" id="PF00501"/>
    </source>
</evidence>
<evidence type="ECO:0000256" key="1">
    <source>
        <dbReference type="ARBA" id="ARBA00006432"/>
    </source>
</evidence>
<dbReference type="InterPro" id="IPR045851">
    <property type="entry name" value="AMP-bd_C_sf"/>
</dbReference>
<reference evidence="6" key="1">
    <citation type="journal article" date="2019" name="Int. J. Syst. Evol. Microbiol.">
        <title>The Global Catalogue of Microorganisms (GCM) 10K type strain sequencing project: providing services to taxonomists for standard genome sequencing and annotation.</title>
        <authorList>
            <consortium name="The Broad Institute Genomics Platform"/>
            <consortium name="The Broad Institute Genome Sequencing Center for Infectious Disease"/>
            <person name="Wu L."/>
            <person name="Ma J."/>
        </authorList>
    </citation>
    <scope>NUCLEOTIDE SEQUENCE [LARGE SCALE GENOMIC DNA]</scope>
    <source>
        <strain evidence="6">JCM 18054</strain>
    </source>
</reference>
<feature type="domain" description="AMP-dependent synthetase/ligase" evidence="3">
    <location>
        <begin position="25"/>
        <end position="354"/>
    </location>
</feature>
<organism evidence="5 6">
    <name type="scientific">Amycolatopsis dongchuanensis</name>
    <dbReference type="NCBI Taxonomy" id="1070866"/>
    <lineage>
        <taxon>Bacteria</taxon>
        <taxon>Bacillati</taxon>
        <taxon>Actinomycetota</taxon>
        <taxon>Actinomycetes</taxon>
        <taxon>Pseudonocardiales</taxon>
        <taxon>Pseudonocardiaceae</taxon>
        <taxon>Amycolatopsis</taxon>
    </lineage>
</organism>
<dbReference type="Gene3D" id="3.30.300.30">
    <property type="match status" value="1"/>
</dbReference>
<dbReference type="RefSeq" id="WP_346052196.1">
    <property type="nucleotide sequence ID" value="NZ_BAABIB010000018.1"/>
</dbReference>
<proteinExistence type="inferred from homology"/>
<gene>
    <name evidence="5" type="ORF">GCM10023214_07840</name>
</gene>
<dbReference type="Pfam" id="PF13193">
    <property type="entry name" value="AMP-binding_C"/>
    <property type="match status" value="1"/>
</dbReference>
<dbReference type="PANTHER" id="PTHR43201">
    <property type="entry name" value="ACYL-COA SYNTHETASE"/>
    <property type="match status" value="1"/>
</dbReference>
<name>A0ABP9PY33_9PSEU</name>
<evidence type="ECO:0000259" key="4">
    <source>
        <dbReference type="Pfam" id="PF13193"/>
    </source>
</evidence>
<comment type="caution">
    <text evidence="5">The sequence shown here is derived from an EMBL/GenBank/DDBJ whole genome shotgun (WGS) entry which is preliminary data.</text>
</comment>
<dbReference type="PANTHER" id="PTHR43201:SF5">
    <property type="entry name" value="MEDIUM-CHAIN ACYL-COA LIGASE ACSF2, MITOCHONDRIAL"/>
    <property type="match status" value="1"/>
</dbReference>
<comment type="similarity">
    <text evidence="1">Belongs to the ATP-dependent AMP-binding enzyme family.</text>
</comment>
<keyword evidence="2" id="KW-0436">Ligase</keyword>
<dbReference type="Proteomes" id="UP001500192">
    <property type="component" value="Unassembled WGS sequence"/>
</dbReference>